<comment type="catalytic activity">
    <reaction evidence="1 10">
        <text>(2R,3S)-3-isopropylmalate = (2S)-2-isopropylmalate</text>
        <dbReference type="Rhea" id="RHEA:32287"/>
        <dbReference type="ChEBI" id="CHEBI:1178"/>
        <dbReference type="ChEBI" id="CHEBI:35121"/>
        <dbReference type="EC" id="4.2.1.33"/>
    </reaction>
</comment>
<dbReference type="PANTHER" id="PTHR43345">
    <property type="entry name" value="3-ISOPROPYLMALATE DEHYDRATASE SMALL SUBUNIT 2-RELATED-RELATED"/>
    <property type="match status" value="1"/>
</dbReference>
<keyword evidence="8 10" id="KW-0456">Lyase</keyword>
<dbReference type="RefSeq" id="WP_078928762.1">
    <property type="nucleotide sequence ID" value="NZ_FUXX01000019.1"/>
</dbReference>
<gene>
    <name evidence="10" type="primary">leuD</name>
    <name evidence="12" type="ORF">SAMN02745213_01277</name>
</gene>
<sequence>MQKFTVHTGVAVPLDSANIDTDQIIPKQFLLAVDRNGFGAHLFHDWRYLDDAEKQPNPDFNLNKPEFKGASILVARDNFGNGSSREHAPWALMGYGFRAVIAPSFADIFYNNSLGNGLLPVKLTADEVDEIFKVLDKKPGTEITISLEDMTVTCDNLNFTFDLDPFRRHCMLEGLDAISLTLQHQKEISEYESKMPAWMAHGTE</sequence>
<dbReference type="GO" id="GO:0009316">
    <property type="term" value="C:3-isopropylmalate dehydratase complex"/>
    <property type="evidence" value="ECO:0007669"/>
    <property type="project" value="InterPro"/>
</dbReference>
<dbReference type="CDD" id="cd01577">
    <property type="entry name" value="IPMI_Swivel"/>
    <property type="match status" value="1"/>
</dbReference>
<dbReference type="InterPro" id="IPR050075">
    <property type="entry name" value="LeuD"/>
</dbReference>
<dbReference type="InterPro" id="IPR015928">
    <property type="entry name" value="Aconitase/3IPM_dehydase_swvl"/>
</dbReference>
<evidence type="ECO:0000313" key="12">
    <source>
        <dbReference type="EMBL" id="SKA62566.1"/>
    </source>
</evidence>
<evidence type="ECO:0000256" key="2">
    <source>
        <dbReference type="ARBA" id="ARBA00002695"/>
    </source>
</evidence>
<keyword evidence="7 10" id="KW-0028">Amino-acid biosynthesis</keyword>
<comment type="function">
    <text evidence="2 10">Catalyzes the isomerization between 2-isopropylmalate and 3-isopropylmalate, via the formation of 2-isopropylmaleate.</text>
</comment>
<evidence type="ECO:0000256" key="8">
    <source>
        <dbReference type="ARBA" id="ARBA00023239"/>
    </source>
</evidence>
<dbReference type="NCBIfam" id="TIGR00171">
    <property type="entry name" value="leuD"/>
    <property type="match status" value="1"/>
</dbReference>
<evidence type="ECO:0000256" key="7">
    <source>
        <dbReference type="ARBA" id="ARBA00022605"/>
    </source>
</evidence>
<comment type="pathway">
    <text evidence="3 10">Amino-acid biosynthesis; L-leucine biosynthesis; L-leucine from 3-methyl-2-oxobutanoate: step 2/4.</text>
</comment>
<dbReference type="GO" id="GO:0009098">
    <property type="term" value="P:L-leucine biosynthetic process"/>
    <property type="evidence" value="ECO:0007669"/>
    <property type="project" value="UniProtKB-UniRule"/>
</dbReference>
<protein>
    <recommendedName>
        <fullName evidence="10">3-isopropylmalate dehydratase small subunit</fullName>
        <ecNumber evidence="10">4.2.1.33</ecNumber>
    </recommendedName>
    <alternativeName>
        <fullName evidence="10">Alpha-IPM isomerase</fullName>
        <shortName evidence="10">IPMI</shortName>
    </alternativeName>
    <alternativeName>
        <fullName evidence="10">Isopropylmalate isomerase</fullName>
    </alternativeName>
</protein>
<dbReference type="InterPro" id="IPR000573">
    <property type="entry name" value="AconitaseA/IPMdHydase_ssu_swvl"/>
</dbReference>
<dbReference type="EC" id="4.2.1.33" evidence="10"/>
<dbReference type="HAMAP" id="MF_01031">
    <property type="entry name" value="LeuD_type1"/>
    <property type="match status" value="1"/>
</dbReference>
<evidence type="ECO:0000256" key="9">
    <source>
        <dbReference type="ARBA" id="ARBA00023304"/>
    </source>
</evidence>
<dbReference type="SUPFAM" id="SSF52016">
    <property type="entry name" value="LeuD/IlvD-like"/>
    <property type="match status" value="1"/>
</dbReference>
<comment type="subunit">
    <text evidence="5 10">Heterodimer of LeuC and LeuD.</text>
</comment>
<dbReference type="GO" id="GO:0003861">
    <property type="term" value="F:3-isopropylmalate dehydratase activity"/>
    <property type="evidence" value="ECO:0007669"/>
    <property type="project" value="UniProtKB-UniRule"/>
</dbReference>
<accession>A0A1T4VCE9</accession>
<evidence type="ECO:0000259" key="11">
    <source>
        <dbReference type="Pfam" id="PF00694"/>
    </source>
</evidence>
<name>A0A1T4VCE9_9GAMM</name>
<evidence type="ECO:0000256" key="6">
    <source>
        <dbReference type="ARBA" id="ARBA00022430"/>
    </source>
</evidence>
<keyword evidence="13" id="KW-1185">Reference proteome</keyword>
<dbReference type="UniPathway" id="UPA00048">
    <property type="reaction ID" value="UER00071"/>
</dbReference>
<dbReference type="Pfam" id="PF00694">
    <property type="entry name" value="Aconitase_C"/>
    <property type="match status" value="1"/>
</dbReference>
<keyword evidence="6 10" id="KW-0432">Leucine biosynthesis</keyword>
<dbReference type="AlphaFoldDB" id="A0A1T4VCE9"/>
<dbReference type="InterPro" id="IPR004431">
    <property type="entry name" value="3-IsopropMal_deHydase_ssu"/>
</dbReference>
<evidence type="ECO:0000313" key="13">
    <source>
        <dbReference type="Proteomes" id="UP000242432"/>
    </source>
</evidence>
<dbReference type="Proteomes" id="UP000242432">
    <property type="component" value="Unassembled WGS sequence"/>
</dbReference>
<dbReference type="InterPro" id="IPR033940">
    <property type="entry name" value="IPMI_Swivel"/>
</dbReference>
<dbReference type="STRING" id="83771.SAMN02910357_00882"/>
<reference evidence="13" key="1">
    <citation type="submission" date="2017-02" db="EMBL/GenBank/DDBJ databases">
        <authorList>
            <person name="Varghese N."/>
            <person name="Submissions S."/>
        </authorList>
    </citation>
    <scope>NUCLEOTIDE SEQUENCE [LARGE SCALE GENOMIC DNA]</scope>
    <source>
        <strain evidence="13">DSM 3072</strain>
    </source>
</reference>
<evidence type="ECO:0000256" key="5">
    <source>
        <dbReference type="ARBA" id="ARBA00011271"/>
    </source>
</evidence>
<dbReference type="EMBL" id="FUXX01000019">
    <property type="protein sequence ID" value="SKA62566.1"/>
    <property type="molecule type" value="Genomic_DNA"/>
</dbReference>
<keyword evidence="9 10" id="KW-0100">Branched-chain amino acid biosynthesis</keyword>
<evidence type="ECO:0000256" key="1">
    <source>
        <dbReference type="ARBA" id="ARBA00000491"/>
    </source>
</evidence>
<evidence type="ECO:0000256" key="4">
    <source>
        <dbReference type="ARBA" id="ARBA00009845"/>
    </source>
</evidence>
<evidence type="ECO:0000256" key="3">
    <source>
        <dbReference type="ARBA" id="ARBA00004729"/>
    </source>
</evidence>
<comment type="similarity">
    <text evidence="4 10">Belongs to the LeuD family. LeuD type 1 subfamily.</text>
</comment>
<feature type="domain" description="Aconitase A/isopropylmalate dehydratase small subunit swivel" evidence="11">
    <location>
        <begin position="1"/>
        <end position="124"/>
    </location>
</feature>
<dbReference type="PANTHER" id="PTHR43345:SF5">
    <property type="entry name" value="3-ISOPROPYLMALATE DEHYDRATASE SMALL SUBUNIT"/>
    <property type="match status" value="1"/>
</dbReference>
<evidence type="ECO:0000256" key="10">
    <source>
        <dbReference type="HAMAP-Rule" id="MF_01031"/>
    </source>
</evidence>
<proteinExistence type="inferred from homology"/>
<dbReference type="NCBIfam" id="NF002458">
    <property type="entry name" value="PRK01641.1"/>
    <property type="match status" value="1"/>
</dbReference>
<organism evidence="12 13">
    <name type="scientific">Succinivibrio dextrinosolvens DSM 3072</name>
    <dbReference type="NCBI Taxonomy" id="1123324"/>
    <lineage>
        <taxon>Bacteria</taxon>
        <taxon>Pseudomonadati</taxon>
        <taxon>Pseudomonadota</taxon>
        <taxon>Gammaproteobacteria</taxon>
        <taxon>Aeromonadales</taxon>
        <taxon>Succinivibrionaceae</taxon>
        <taxon>Succinivibrio</taxon>
    </lineage>
</organism>
<dbReference type="Gene3D" id="3.20.19.10">
    <property type="entry name" value="Aconitase, domain 4"/>
    <property type="match status" value="1"/>
</dbReference>
<dbReference type="FunFam" id="3.20.19.10:FF:000003">
    <property type="entry name" value="3-isopropylmalate dehydratase small subunit"/>
    <property type="match status" value="1"/>
</dbReference>